<comment type="caution">
    <text evidence="1">The sequence shown here is derived from an EMBL/GenBank/DDBJ whole genome shotgun (WGS) entry which is preliminary data.</text>
</comment>
<name>A0ABN7M134_9BACT</name>
<accession>A0ABN7M134</accession>
<evidence type="ECO:0000313" key="1">
    <source>
        <dbReference type="EMBL" id="CAE6777799.1"/>
    </source>
</evidence>
<dbReference type="Proteomes" id="UP000675880">
    <property type="component" value="Unassembled WGS sequence"/>
</dbReference>
<keyword evidence="2" id="KW-1185">Reference proteome</keyword>
<evidence type="ECO:0000313" key="2">
    <source>
        <dbReference type="Proteomes" id="UP000675880"/>
    </source>
</evidence>
<proteinExistence type="predicted"/>
<reference evidence="1 2" key="1">
    <citation type="submission" date="2021-02" db="EMBL/GenBank/DDBJ databases">
        <authorList>
            <person name="Han P."/>
        </authorList>
    </citation>
    <scope>NUCLEOTIDE SEQUENCE [LARGE SCALE GENOMIC DNA]</scope>
    <source>
        <strain evidence="1">Candidatus Nitrospira sp. ZN2</strain>
    </source>
</reference>
<organism evidence="1 2">
    <name type="scientific">Nitrospira defluvii</name>
    <dbReference type="NCBI Taxonomy" id="330214"/>
    <lineage>
        <taxon>Bacteria</taxon>
        <taxon>Pseudomonadati</taxon>
        <taxon>Nitrospirota</taxon>
        <taxon>Nitrospiria</taxon>
        <taxon>Nitrospirales</taxon>
        <taxon>Nitrospiraceae</taxon>
        <taxon>Nitrospira</taxon>
    </lineage>
</organism>
<gene>
    <name evidence="1" type="ORF">NSPZN2_40604</name>
</gene>
<sequence length="23" mass="2494">MTHLDRCLSGFLTTPLSALRASC</sequence>
<protein>
    <submittedName>
        <fullName evidence="1">Uncharacterized protein</fullName>
    </submittedName>
</protein>
<dbReference type="EMBL" id="CAJNBJ010000017">
    <property type="protein sequence ID" value="CAE6777799.1"/>
    <property type="molecule type" value="Genomic_DNA"/>
</dbReference>